<feature type="domain" description="Guanylate cyclase" evidence="16">
    <location>
        <begin position="495"/>
        <end position="626"/>
    </location>
</feature>
<keyword evidence="12" id="KW-0141">cGMP biosynthesis</keyword>
<dbReference type="GO" id="GO:0005886">
    <property type="term" value="C:plasma membrane"/>
    <property type="evidence" value="ECO:0007669"/>
    <property type="project" value="TreeGrafter"/>
</dbReference>
<keyword evidence="7" id="KW-0342">GTP-binding</keyword>
<evidence type="ECO:0000256" key="1">
    <source>
        <dbReference type="ARBA" id="ARBA00004479"/>
    </source>
</evidence>
<dbReference type="GO" id="GO:0005525">
    <property type="term" value="F:GTP binding"/>
    <property type="evidence" value="ECO:0007669"/>
    <property type="project" value="UniProtKB-KW"/>
</dbReference>
<evidence type="ECO:0000259" key="16">
    <source>
        <dbReference type="PROSITE" id="PS50125"/>
    </source>
</evidence>
<feature type="compositionally biased region" description="Basic and acidic residues" evidence="14">
    <location>
        <begin position="713"/>
        <end position="722"/>
    </location>
</feature>
<dbReference type="SUPFAM" id="SSF55073">
    <property type="entry name" value="Nucleotide cyclase"/>
    <property type="match status" value="1"/>
</dbReference>
<comment type="subcellular location">
    <subcellularLocation>
        <location evidence="1">Membrane</location>
        <topology evidence="1">Single-pass type I membrane protein</topology>
    </subcellularLocation>
</comment>
<keyword evidence="5" id="KW-0547">Nucleotide-binding</keyword>
<dbReference type="PANTHER" id="PTHR11920:SF499">
    <property type="entry name" value="GUANYLATE CYCLASE DOMAIN-CONTAINING PROTEIN"/>
    <property type="match status" value="1"/>
</dbReference>
<keyword evidence="6 15" id="KW-1133">Transmembrane helix</keyword>
<evidence type="ECO:0000256" key="11">
    <source>
        <dbReference type="ARBA" id="ARBA00023239"/>
    </source>
</evidence>
<evidence type="ECO:0000256" key="14">
    <source>
        <dbReference type="SAM" id="MobiDB-lite"/>
    </source>
</evidence>
<evidence type="ECO:0000256" key="9">
    <source>
        <dbReference type="ARBA" id="ARBA00023170"/>
    </source>
</evidence>
<comment type="similarity">
    <text evidence="13">Belongs to the adenylyl cyclase class-4/guanylyl cyclase family.</text>
</comment>
<keyword evidence="9" id="KW-0675">Receptor</keyword>
<keyword evidence="10" id="KW-0325">Glycoprotein</keyword>
<organism evidence="17 18">
    <name type="scientific">Petrolisthes cinctipes</name>
    <name type="common">Flat porcelain crab</name>
    <dbReference type="NCBI Taxonomy" id="88211"/>
    <lineage>
        <taxon>Eukaryota</taxon>
        <taxon>Metazoa</taxon>
        <taxon>Ecdysozoa</taxon>
        <taxon>Arthropoda</taxon>
        <taxon>Crustacea</taxon>
        <taxon>Multicrustacea</taxon>
        <taxon>Malacostraca</taxon>
        <taxon>Eumalacostraca</taxon>
        <taxon>Eucarida</taxon>
        <taxon>Decapoda</taxon>
        <taxon>Pleocyemata</taxon>
        <taxon>Anomura</taxon>
        <taxon>Galatheoidea</taxon>
        <taxon>Porcellanidae</taxon>
        <taxon>Petrolisthes</taxon>
    </lineage>
</organism>
<dbReference type="InterPro" id="IPR018297">
    <property type="entry name" value="A/G_cyclase_CS"/>
</dbReference>
<evidence type="ECO:0000256" key="12">
    <source>
        <dbReference type="ARBA" id="ARBA00023293"/>
    </source>
</evidence>
<dbReference type="FunFam" id="3.30.70.1230:FF:000004">
    <property type="entry name" value="Guanylate cyclase"/>
    <property type="match status" value="1"/>
</dbReference>
<dbReference type="PROSITE" id="PS50125">
    <property type="entry name" value="GUANYLATE_CYCLASE_2"/>
    <property type="match status" value="1"/>
</dbReference>
<dbReference type="Pfam" id="PF08376">
    <property type="entry name" value="NIT"/>
    <property type="match status" value="1"/>
</dbReference>
<keyword evidence="8 15" id="KW-0472">Membrane</keyword>
<keyword evidence="3 15" id="KW-0812">Transmembrane</keyword>
<reference evidence="17" key="1">
    <citation type="submission" date="2023-10" db="EMBL/GenBank/DDBJ databases">
        <title>Genome assemblies of two species of porcelain crab, Petrolisthes cinctipes and Petrolisthes manimaculis (Anomura: Porcellanidae).</title>
        <authorList>
            <person name="Angst P."/>
        </authorList>
    </citation>
    <scope>NUCLEOTIDE SEQUENCE</scope>
    <source>
        <strain evidence="17">PB745_01</strain>
        <tissue evidence="17">Gill</tissue>
    </source>
</reference>
<gene>
    <name evidence="17" type="ORF">Pcinc_039471</name>
</gene>
<dbReference type="InterPro" id="IPR001054">
    <property type="entry name" value="A/G_cyclase"/>
</dbReference>
<dbReference type="GO" id="GO:0004383">
    <property type="term" value="F:guanylate cyclase activity"/>
    <property type="evidence" value="ECO:0007669"/>
    <property type="project" value="UniProtKB-EC"/>
</dbReference>
<dbReference type="GO" id="GO:0007168">
    <property type="term" value="P:receptor guanylyl cyclase signaling pathway"/>
    <property type="evidence" value="ECO:0007669"/>
    <property type="project" value="TreeGrafter"/>
</dbReference>
<evidence type="ECO:0000256" key="13">
    <source>
        <dbReference type="RuleBase" id="RU000405"/>
    </source>
</evidence>
<comment type="caution">
    <text evidence="17">The sequence shown here is derived from an EMBL/GenBank/DDBJ whole genome shotgun (WGS) entry which is preliminary data.</text>
</comment>
<dbReference type="Gene3D" id="6.10.250.780">
    <property type="match status" value="1"/>
</dbReference>
<dbReference type="PANTHER" id="PTHR11920">
    <property type="entry name" value="GUANYLYL CYCLASE"/>
    <property type="match status" value="1"/>
</dbReference>
<feature type="transmembrane region" description="Helical" evidence="15">
    <location>
        <begin position="343"/>
        <end position="364"/>
    </location>
</feature>
<dbReference type="PROSITE" id="PS00452">
    <property type="entry name" value="GUANYLATE_CYCLASE_1"/>
    <property type="match status" value="1"/>
</dbReference>
<evidence type="ECO:0000256" key="15">
    <source>
        <dbReference type="SAM" id="Phobius"/>
    </source>
</evidence>
<dbReference type="Gene3D" id="3.30.70.1230">
    <property type="entry name" value="Nucleotide cyclase"/>
    <property type="match status" value="1"/>
</dbReference>
<dbReference type="EMBL" id="JAWQEG010006736">
    <property type="protein sequence ID" value="KAK3854013.1"/>
    <property type="molecule type" value="Genomic_DNA"/>
</dbReference>
<name>A0AAE1BP60_PETCI</name>
<keyword evidence="11 13" id="KW-0456">Lyase</keyword>
<dbReference type="InterPro" id="IPR029787">
    <property type="entry name" value="Nucleotide_cyclase"/>
</dbReference>
<dbReference type="CDD" id="cd07302">
    <property type="entry name" value="CHD"/>
    <property type="match status" value="1"/>
</dbReference>
<sequence>MGRGTQKADVDRRSSVLSLDSEDENKLVEVKTGCCGLDPTTGRGKQIHLAQMLLLPFVPIMALIIQNGLNMVNVLQYQYEMQETIDQVQISTGLGNVTEALQSERAEIAFYLFTNGSVIRRNLSEHFAYTNSLIDNLKWPMFRIEDPLFKNKILFRIRLDDFRDKITKFDTPSIDAGIRFYNRANYIFLDQLTREIKEKDSSGVWRPLLAYKNLIRAIEHLGISMVFGEEYFGRGDLDHTSYLNFVTNDALGQDFLNASKSFAFWIKDRYLQLQQTYPWYSNITRRRQEIVNRVKIHPDFDKATEYFYAMLGYLDALQKIQYEIRTRIEETILSEVTSSNSHVVVGIAILAVVLLISPVIIVLVRMVTRTLQHWVHKKCSGITGKLKDDKRFMCKRCKKMAVADDSDIEKVYLDGEAIEVVEKFCYLGDTIGAQGGAGAGVMARAFTETLQYKTYELRYEKKRSDKLLYQMLPPTVAQQLKQRKQVSAETYESVTIYFSDIVGFTELASESTPMQVISLLNALYKMFDSRIELYEVYKIETIGDAYMVASGLPQRGEGKDHAAEIASMALDLLHATENFVVPHMPGERLQIRIGIHTGPVVAGVVGSKMPRYTLFGESVNIASKMESTGLPFKIHITASTKEALDKVGGFIMKLRGEMEIKGKGSMETYWLIGKHGKLPERRLESDKEEEIDVMAENPHTDARRKQRKAQKKKDKENKEKSTLRRAIASVKEHLPK</sequence>
<evidence type="ECO:0000256" key="4">
    <source>
        <dbReference type="ARBA" id="ARBA00022729"/>
    </source>
</evidence>
<dbReference type="AlphaFoldDB" id="A0AAE1BP60"/>
<evidence type="ECO:0000256" key="6">
    <source>
        <dbReference type="ARBA" id="ARBA00022989"/>
    </source>
</evidence>
<dbReference type="Pfam" id="PF07701">
    <property type="entry name" value="HNOBA"/>
    <property type="match status" value="1"/>
</dbReference>
<evidence type="ECO:0000313" key="18">
    <source>
        <dbReference type="Proteomes" id="UP001286313"/>
    </source>
</evidence>
<keyword evidence="18" id="KW-1185">Reference proteome</keyword>
<evidence type="ECO:0000256" key="8">
    <source>
        <dbReference type="ARBA" id="ARBA00023136"/>
    </source>
</evidence>
<evidence type="ECO:0000256" key="3">
    <source>
        <dbReference type="ARBA" id="ARBA00022692"/>
    </source>
</evidence>
<evidence type="ECO:0000256" key="2">
    <source>
        <dbReference type="ARBA" id="ARBA00012202"/>
    </source>
</evidence>
<evidence type="ECO:0000313" key="17">
    <source>
        <dbReference type="EMBL" id="KAK3854013.1"/>
    </source>
</evidence>
<dbReference type="InterPro" id="IPR011645">
    <property type="entry name" value="HNOB_dom_associated"/>
</dbReference>
<dbReference type="InterPro" id="IPR013587">
    <property type="entry name" value="Nitrate/nitrite_sensing"/>
</dbReference>
<dbReference type="GO" id="GO:0035556">
    <property type="term" value="P:intracellular signal transduction"/>
    <property type="evidence" value="ECO:0007669"/>
    <property type="project" value="InterPro"/>
</dbReference>
<dbReference type="GO" id="GO:0001653">
    <property type="term" value="F:peptide receptor activity"/>
    <property type="evidence" value="ECO:0007669"/>
    <property type="project" value="TreeGrafter"/>
</dbReference>
<dbReference type="Proteomes" id="UP001286313">
    <property type="component" value="Unassembled WGS sequence"/>
</dbReference>
<keyword evidence="4" id="KW-0732">Signal</keyword>
<evidence type="ECO:0000256" key="10">
    <source>
        <dbReference type="ARBA" id="ARBA00023180"/>
    </source>
</evidence>
<evidence type="ECO:0000256" key="5">
    <source>
        <dbReference type="ARBA" id="ARBA00022741"/>
    </source>
</evidence>
<accession>A0AAE1BP60</accession>
<feature type="region of interest" description="Disordered" evidence="14">
    <location>
        <begin position="683"/>
        <end position="736"/>
    </location>
</feature>
<dbReference type="EC" id="4.6.1.2" evidence="2"/>
<dbReference type="SMART" id="SM00044">
    <property type="entry name" value="CYCc"/>
    <property type="match status" value="1"/>
</dbReference>
<proteinExistence type="inferred from homology"/>
<evidence type="ECO:0000256" key="7">
    <source>
        <dbReference type="ARBA" id="ARBA00023134"/>
    </source>
</evidence>
<dbReference type="InterPro" id="IPR050401">
    <property type="entry name" value="Cyclic_nucleotide_synthase"/>
</dbReference>
<protein>
    <recommendedName>
        <fullName evidence="2">guanylate cyclase</fullName>
        <ecNumber evidence="2">4.6.1.2</ecNumber>
    </recommendedName>
</protein>
<dbReference type="GO" id="GO:0004016">
    <property type="term" value="F:adenylate cyclase activity"/>
    <property type="evidence" value="ECO:0007669"/>
    <property type="project" value="TreeGrafter"/>
</dbReference>
<dbReference type="Pfam" id="PF00211">
    <property type="entry name" value="Guanylate_cyc"/>
    <property type="match status" value="1"/>
</dbReference>